<sequence>MDGISWLLRGLPVMTGELPGFDLDDTPAEPRELFLRWLGEAVAAGVREPHVMSVATVDQDALPDVRVLVLRDLDARGWQFVTDRTSAKGRHLTAHPAAALGFHWREQGRQIRVRGHVFDLGVSAAADDFLARSPAARLASLSSAQSDVITDPENEGLARSEAQRLIDEDPGFVPAGHVVYALDPVSVEFWQGDADRRHVRLRYRRSADEWIKERLWP</sequence>
<evidence type="ECO:0000256" key="2">
    <source>
        <dbReference type="ARBA" id="ARBA00022630"/>
    </source>
</evidence>
<organism evidence="8 9">
    <name type="scientific">Actinoplanes awajinensis subsp. mycoplanecinus</name>
    <dbReference type="NCBI Taxonomy" id="135947"/>
    <lineage>
        <taxon>Bacteria</taxon>
        <taxon>Bacillati</taxon>
        <taxon>Actinomycetota</taxon>
        <taxon>Actinomycetes</taxon>
        <taxon>Micromonosporales</taxon>
        <taxon>Micromonosporaceae</taxon>
        <taxon>Actinoplanes</taxon>
    </lineage>
</organism>
<feature type="binding site" evidence="5">
    <location>
        <position position="200"/>
    </location>
    <ligand>
        <name>FMN</name>
        <dbReference type="ChEBI" id="CHEBI:58210"/>
    </ligand>
</feature>
<evidence type="ECO:0000313" key="9">
    <source>
        <dbReference type="Proteomes" id="UP000053244"/>
    </source>
</evidence>
<feature type="binding site" evidence="5">
    <location>
        <position position="88"/>
    </location>
    <ligand>
        <name>FMN</name>
        <dbReference type="ChEBI" id="CHEBI:58210"/>
    </ligand>
</feature>
<dbReference type="PANTHER" id="PTHR10851">
    <property type="entry name" value="PYRIDOXINE-5-PHOSPHATE OXIDASE"/>
    <property type="match status" value="1"/>
</dbReference>
<dbReference type="InterPro" id="IPR019576">
    <property type="entry name" value="Pyridoxamine_oxidase_dimer_C"/>
</dbReference>
<evidence type="ECO:0000256" key="5">
    <source>
        <dbReference type="PIRSR" id="PIRSR000190-2"/>
    </source>
</evidence>
<protein>
    <submittedName>
        <fullName evidence="8">Oxidase</fullName>
    </submittedName>
</protein>
<dbReference type="Pfam" id="PF01243">
    <property type="entry name" value="PNPOx_N"/>
    <property type="match status" value="1"/>
</dbReference>
<feature type="binding site" evidence="5">
    <location>
        <begin position="145"/>
        <end position="146"/>
    </location>
    <ligand>
        <name>FMN</name>
        <dbReference type="ChEBI" id="CHEBI:58210"/>
    </ligand>
</feature>
<dbReference type="Gene3D" id="2.30.110.10">
    <property type="entry name" value="Electron Transport, Fmn-binding Protein, Chain A"/>
    <property type="match status" value="1"/>
</dbReference>
<dbReference type="PANTHER" id="PTHR10851:SF0">
    <property type="entry name" value="PYRIDOXINE-5'-PHOSPHATE OXIDASE"/>
    <property type="match status" value="1"/>
</dbReference>
<gene>
    <name evidence="8" type="ORF">ADL15_41975</name>
</gene>
<feature type="binding site" evidence="5">
    <location>
        <position position="190"/>
    </location>
    <ligand>
        <name>FMN</name>
        <dbReference type="ChEBI" id="CHEBI:58210"/>
    </ligand>
</feature>
<dbReference type="InterPro" id="IPR011576">
    <property type="entry name" value="Pyridox_Oxase_N"/>
</dbReference>
<dbReference type="OrthoDB" id="9780392at2"/>
<dbReference type="NCBIfam" id="NF004231">
    <property type="entry name" value="PRK05679.1"/>
    <property type="match status" value="1"/>
</dbReference>
<comment type="cofactor">
    <cofactor evidence="5">
        <name>FMN</name>
        <dbReference type="ChEBI" id="CHEBI:58210"/>
    </cofactor>
    <text evidence="5">Binds 1 FMN per subunit.</text>
</comment>
<comment type="caution">
    <text evidence="8">The sequence shown here is derived from an EMBL/GenBank/DDBJ whole genome shotgun (WGS) entry which is preliminary data.</text>
</comment>
<dbReference type="GO" id="GO:0010181">
    <property type="term" value="F:FMN binding"/>
    <property type="evidence" value="ECO:0007669"/>
    <property type="project" value="InterPro"/>
</dbReference>
<evidence type="ECO:0000313" key="8">
    <source>
        <dbReference type="EMBL" id="KUL24862.1"/>
    </source>
</evidence>
<keyword evidence="9" id="KW-1185">Reference proteome</keyword>
<evidence type="ECO:0000259" key="6">
    <source>
        <dbReference type="Pfam" id="PF01243"/>
    </source>
</evidence>
<dbReference type="EMBL" id="LLZH01000318">
    <property type="protein sequence ID" value="KUL24862.1"/>
    <property type="molecule type" value="Genomic_DNA"/>
</dbReference>
<proteinExistence type="inferred from homology"/>
<feature type="binding site" evidence="5">
    <location>
        <position position="110"/>
    </location>
    <ligand>
        <name>FMN</name>
        <dbReference type="ChEBI" id="CHEBI:58210"/>
    </ligand>
</feature>
<evidence type="ECO:0000256" key="4">
    <source>
        <dbReference type="ARBA" id="ARBA00023002"/>
    </source>
</evidence>
<keyword evidence="3 5" id="KW-0288">FMN</keyword>
<dbReference type="SUPFAM" id="SSF50475">
    <property type="entry name" value="FMN-binding split barrel"/>
    <property type="match status" value="1"/>
</dbReference>
<keyword evidence="2" id="KW-0285">Flavoprotein</keyword>
<evidence type="ECO:0000256" key="1">
    <source>
        <dbReference type="ARBA" id="ARBA00007301"/>
    </source>
</evidence>
<dbReference type="GO" id="GO:0008615">
    <property type="term" value="P:pyridoxine biosynthetic process"/>
    <property type="evidence" value="ECO:0007669"/>
    <property type="project" value="InterPro"/>
</dbReference>
<dbReference type="Proteomes" id="UP000053244">
    <property type="component" value="Unassembled WGS sequence"/>
</dbReference>
<feature type="domain" description="Pyridoxamine 5'-phosphate oxidase N-terminal" evidence="6">
    <location>
        <begin position="39"/>
        <end position="129"/>
    </location>
</feature>
<dbReference type="InterPro" id="IPR000659">
    <property type="entry name" value="Pyridox_Oxase"/>
</dbReference>
<name>A0A117MM28_9ACTN</name>
<feature type="domain" description="Pyridoxine 5'-phosphate oxidase dimerisation C-terminal" evidence="7">
    <location>
        <begin position="179"/>
        <end position="217"/>
    </location>
</feature>
<dbReference type="AlphaFoldDB" id="A0A117MM28"/>
<evidence type="ECO:0000259" key="7">
    <source>
        <dbReference type="Pfam" id="PF10590"/>
    </source>
</evidence>
<dbReference type="PIRSF" id="PIRSF000190">
    <property type="entry name" value="Pyd_amn-ph_oxd"/>
    <property type="match status" value="1"/>
</dbReference>
<comment type="similarity">
    <text evidence="1">Belongs to the pyridoxamine 5'-phosphate oxidase family.</text>
</comment>
<dbReference type="GO" id="GO:0004733">
    <property type="term" value="F:pyridoxamine phosphate oxidase activity"/>
    <property type="evidence" value="ECO:0007669"/>
    <property type="project" value="InterPro"/>
</dbReference>
<dbReference type="SMR" id="A0A117MM28"/>
<reference evidence="8 9" key="1">
    <citation type="submission" date="2015-10" db="EMBL/GenBank/DDBJ databases">
        <authorList>
            <person name="Gilbert D.G."/>
        </authorList>
    </citation>
    <scope>NUCLEOTIDE SEQUENCE [LARGE SCALE GENOMIC DNA]</scope>
    <source>
        <strain evidence="8 9">NRRL B-16712</strain>
    </source>
</reference>
<dbReference type="RefSeq" id="WP_067704346.1">
    <property type="nucleotide sequence ID" value="NZ_LLZH01000318.1"/>
</dbReference>
<keyword evidence="4" id="KW-0560">Oxidoreductase</keyword>
<accession>A0A117MM28</accession>
<dbReference type="Pfam" id="PF10590">
    <property type="entry name" value="PNP_phzG_C"/>
    <property type="match status" value="1"/>
</dbReference>
<dbReference type="InterPro" id="IPR012349">
    <property type="entry name" value="Split_barrel_FMN-bd"/>
</dbReference>
<evidence type="ECO:0000256" key="3">
    <source>
        <dbReference type="ARBA" id="ARBA00022643"/>
    </source>
</evidence>